<keyword evidence="3" id="KW-1185">Reference proteome</keyword>
<protein>
    <submittedName>
        <fullName evidence="2">Uncharacterized protein</fullName>
    </submittedName>
</protein>
<evidence type="ECO:0000256" key="1">
    <source>
        <dbReference type="SAM" id="MobiDB-lite"/>
    </source>
</evidence>
<gene>
    <name evidence="2" type="ORF">RF55_453</name>
</gene>
<feature type="compositionally biased region" description="Basic and acidic residues" evidence="1">
    <location>
        <begin position="122"/>
        <end position="137"/>
    </location>
</feature>
<feature type="region of interest" description="Disordered" evidence="1">
    <location>
        <begin position="224"/>
        <end position="245"/>
    </location>
</feature>
<sequence length="309" mass="36292">MPSSARAAHRKLSDYCGIFAEKTNRIGRNVGSFMQSHGLLPIRRSVDETAAARRDASGINGDVIRNDPPILQIDRETRENRRRRDESRDYERDIPSAPKKRVAYPNSTYPRNARTNTSYVHRANETEPRRSRRREYAEAYYDATDEAWGRNPGATREGPSVFKPILRNGINHSGDERPYYSTLPRRSRTINFKDQARDSPEGRRRAYPKSLQDLTDLELDDVTYLPSSRGGRREERPEDDYRRRVRDRREEDEFVAFDDDYLKLCRNLSRLDGYPRDGRYEPGQVHYERECRTFGKDTVAFIYYKTCYL</sequence>
<name>A0A0J7P4C3_LASNI</name>
<reference evidence="2 3" key="1">
    <citation type="submission" date="2015-04" db="EMBL/GenBank/DDBJ databases">
        <title>Lasius niger genome sequencing.</title>
        <authorList>
            <person name="Konorov E.A."/>
            <person name="Nikitin M.A."/>
            <person name="Kirill M.V."/>
            <person name="Chang P."/>
        </authorList>
    </citation>
    <scope>NUCLEOTIDE SEQUENCE [LARGE SCALE GENOMIC DNA]</scope>
    <source>
        <tissue evidence="2">Whole</tissue>
    </source>
</reference>
<dbReference type="PaxDb" id="67767-A0A0J7P4C3"/>
<feature type="compositionally biased region" description="Polar residues" evidence="1">
    <location>
        <begin position="105"/>
        <end position="119"/>
    </location>
</feature>
<evidence type="ECO:0000313" key="2">
    <source>
        <dbReference type="EMBL" id="KMR04784.1"/>
    </source>
</evidence>
<proteinExistence type="predicted"/>
<organism evidence="2 3">
    <name type="scientific">Lasius niger</name>
    <name type="common">Black garden ant</name>
    <dbReference type="NCBI Taxonomy" id="67767"/>
    <lineage>
        <taxon>Eukaryota</taxon>
        <taxon>Metazoa</taxon>
        <taxon>Ecdysozoa</taxon>
        <taxon>Arthropoda</taxon>
        <taxon>Hexapoda</taxon>
        <taxon>Insecta</taxon>
        <taxon>Pterygota</taxon>
        <taxon>Neoptera</taxon>
        <taxon>Endopterygota</taxon>
        <taxon>Hymenoptera</taxon>
        <taxon>Apocrita</taxon>
        <taxon>Aculeata</taxon>
        <taxon>Formicoidea</taxon>
        <taxon>Formicidae</taxon>
        <taxon>Formicinae</taxon>
        <taxon>Lasius</taxon>
        <taxon>Lasius</taxon>
    </lineage>
</organism>
<feature type="region of interest" description="Disordered" evidence="1">
    <location>
        <begin position="59"/>
        <end position="212"/>
    </location>
</feature>
<comment type="caution">
    <text evidence="2">The sequence shown here is derived from an EMBL/GenBank/DDBJ whole genome shotgun (WGS) entry which is preliminary data.</text>
</comment>
<evidence type="ECO:0000313" key="3">
    <source>
        <dbReference type="Proteomes" id="UP000036403"/>
    </source>
</evidence>
<feature type="compositionally biased region" description="Basic and acidic residues" evidence="1">
    <location>
        <begin position="231"/>
        <end position="245"/>
    </location>
</feature>
<feature type="compositionally biased region" description="Basic and acidic residues" evidence="1">
    <location>
        <begin position="194"/>
        <end position="204"/>
    </location>
</feature>
<accession>A0A0J7P4C3</accession>
<feature type="compositionally biased region" description="Basic and acidic residues" evidence="1">
    <location>
        <begin position="73"/>
        <end position="94"/>
    </location>
</feature>
<dbReference type="Proteomes" id="UP000036403">
    <property type="component" value="Unassembled WGS sequence"/>
</dbReference>
<dbReference type="AlphaFoldDB" id="A0A0J7P4C3"/>
<dbReference type="EMBL" id="LBMM01000140">
    <property type="protein sequence ID" value="KMR04784.1"/>
    <property type="molecule type" value="Genomic_DNA"/>
</dbReference>
<dbReference type="OrthoDB" id="6339427at2759"/>